<dbReference type="EMBL" id="CM018051">
    <property type="protein sequence ID" value="KAA8516473.1"/>
    <property type="molecule type" value="Genomic_DNA"/>
</dbReference>
<reference evidence="2 3" key="1">
    <citation type="submission" date="2019-09" db="EMBL/GenBank/DDBJ databases">
        <title>A chromosome-level genome assembly of the Chinese tupelo Nyssa sinensis.</title>
        <authorList>
            <person name="Yang X."/>
            <person name="Kang M."/>
            <person name="Yang Y."/>
            <person name="Xiong H."/>
            <person name="Wang M."/>
            <person name="Zhang Z."/>
            <person name="Wang Z."/>
            <person name="Wu H."/>
            <person name="Ma T."/>
            <person name="Liu J."/>
            <person name="Xi Z."/>
        </authorList>
    </citation>
    <scope>NUCLEOTIDE SEQUENCE [LARGE SCALE GENOMIC DNA]</scope>
    <source>
        <strain evidence="2">J267</strain>
        <tissue evidence="2">Leaf</tissue>
    </source>
</reference>
<dbReference type="PANTHER" id="PTHR33431">
    <property type="entry name" value="ENABLED-LIKE PROTEIN (DUF1635)"/>
    <property type="match status" value="1"/>
</dbReference>
<proteinExistence type="predicted"/>
<dbReference type="PANTHER" id="PTHR33431:SF12">
    <property type="entry name" value="HIGH MOBILITY GROUP BOX PROTEIN, PUTATIVE (DUF1635)-RELATED"/>
    <property type="match status" value="1"/>
</dbReference>
<organism evidence="2 3">
    <name type="scientific">Nyssa sinensis</name>
    <dbReference type="NCBI Taxonomy" id="561372"/>
    <lineage>
        <taxon>Eukaryota</taxon>
        <taxon>Viridiplantae</taxon>
        <taxon>Streptophyta</taxon>
        <taxon>Embryophyta</taxon>
        <taxon>Tracheophyta</taxon>
        <taxon>Spermatophyta</taxon>
        <taxon>Magnoliopsida</taxon>
        <taxon>eudicotyledons</taxon>
        <taxon>Gunneridae</taxon>
        <taxon>Pentapetalae</taxon>
        <taxon>asterids</taxon>
        <taxon>Cornales</taxon>
        <taxon>Nyssaceae</taxon>
        <taxon>Nyssa</taxon>
    </lineage>
</organism>
<keyword evidence="1" id="KW-0175">Coiled coil</keyword>
<protein>
    <submittedName>
        <fullName evidence="2">Uncharacterized protein</fullName>
    </submittedName>
</protein>
<dbReference type="InterPro" id="IPR012862">
    <property type="entry name" value="DUF1635"/>
</dbReference>
<name>A0A5J4ZCW7_9ASTE</name>
<accession>A0A5J4ZCW7</accession>
<sequence length="289" mass="31779">MEEMGSLWGYQESILELKHKLLCTMFELESAKTEAKEEMRQIDENIKQLLQLLKLAYQERDKARNKLQILMKEVSYLPANVGPVLTHKPPESLPPKATKANSSAIRSDTALKTYNHHLSCSSPVDCYCNAISSLEFSNTSLIDSSNLGAQKQPLVQTSSGMTLIDPVSAVIENLVKGKPLPQKGKLLQAVMEAGPLLQTLLAVGPPLPRWRNPPSPQSLLIPSALHEGSDHHALNQKTEANSNYKISNSSCSYHDVYDGSSQRTSLTEKLACYSSSLLSKELPLSSVIP</sequence>
<feature type="coiled-coil region" evidence="1">
    <location>
        <begin position="25"/>
        <end position="73"/>
    </location>
</feature>
<gene>
    <name evidence="2" type="ORF">F0562_017021</name>
</gene>
<evidence type="ECO:0000256" key="1">
    <source>
        <dbReference type="SAM" id="Coils"/>
    </source>
</evidence>
<dbReference type="AlphaFoldDB" id="A0A5J4ZCW7"/>
<dbReference type="OrthoDB" id="778241at2759"/>
<dbReference type="Proteomes" id="UP000325577">
    <property type="component" value="Linkage Group LG8"/>
</dbReference>
<keyword evidence="3" id="KW-1185">Reference proteome</keyword>
<evidence type="ECO:0000313" key="2">
    <source>
        <dbReference type="EMBL" id="KAA8516473.1"/>
    </source>
</evidence>
<dbReference type="Pfam" id="PF07795">
    <property type="entry name" value="DUF1635"/>
    <property type="match status" value="1"/>
</dbReference>
<evidence type="ECO:0000313" key="3">
    <source>
        <dbReference type="Proteomes" id="UP000325577"/>
    </source>
</evidence>